<evidence type="ECO:0000256" key="1">
    <source>
        <dbReference type="SAM" id="SignalP"/>
    </source>
</evidence>
<dbReference type="InterPro" id="IPR021255">
    <property type="entry name" value="DUF2807"/>
</dbReference>
<feature type="chain" id="PRO_5016610836" description="Putative auto-transporter adhesin head GIN domain-containing protein" evidence="1">
    <location>
        <begin position="22"/>
        <end position="272"/>
    </location>
</feature>
<feature type="signal peptide" evidence="1">
    <location>
        <begin position="1"/>
        <end position="21"/>
    </location>
</feature>
<dbReference type="PANTHER" id="PTHR39200">
    <property type="entry name" value="HYPOTHETICAL EXPORTED PROTEIN"/>
    <property type="match status" value="1"/>
</dbReference>
<dbReference type="AlphaFoldDB" id="A0A364XXQ4"/>
<name>A0A364XXQ4_9BACT</name>
<dbReference type="Gene3D" id="2.160.20.120">
    <property type="match status" value="1"/>
</dbReference>
<evidence type="ECO:0000313" key="3">
    <source>
        <dbReference type="EMBL" id="RAV99077.1"/>
    </source>
</evidence>
<keyword evidence="1" id="KW-0732">Signal</keyword>
<evidence type="ECO:0000259" key="2">
    <source>
        <dbReference type="Pfam" id="PF10988"/>
    </source>
</evidence>
<comment type="caution">
    <text evidence="3">The sequence shown here is derived from an EMBL/GenBank/DDBJ whole genome shotgun (WGS) entry which is preliminary data.</text>
</comment>
<protein>
    <recommendedName>
        <fullName evidence="2">Putative auto-transporter adhesin head GIN domain-containing protein</fullName>
    </recommendedName>
</protein>
<reference evidence="3 4" key="1">
    <citation type="submission" date="2018-06" db="EMBL/GenBank/DDBJ databases">
        <title>Chryseolinea flavus sp. nov., a member of the phylum Bacteroidetes isolated from soil.</title>
        <authorList>
            <person name="Li Y."/>
            <person name="Wang J."/>
        </authorList>
    </citation>
    <scope>NUCLEOTIDE SEQUENCE [LARGE SCALE GENOMIC DNA]</scope>
    <source>
        <strain evidence="3 4">SDU1-6</strain>
    </source>
</reference>
<accession>A0A364XXQ4</accession>
<evidence type="ECO:0000313" key="4">
    <source>
        <dbReference type="Proteomes" id="UP000251889"/>
    </source>
</evidence>
<keyword evidence="4" id="KW-1185">Reference proteome</keyword>
<organism evidence="3 4">
    <name type="scientific">Pseudochryseolinea flava</name>
    <dbReference type="NCBI Taxonomy" id="2059302"/>
    <lineage>
        <taxon>Bacteria</taxon>
        <taxon>Pseudomonadati</taxon>
        <taxon>Bacteroidota</taxon>
        <taxon>Cytophagia</taxon>
        <taxon>Cytophagales</taxon>
        <taxon>Fulvivirgaceae</taxon>
        <taxon>Pseudochryseolinea</taxon>
    </lineage>
</organism>
<dbReference type="Pfam" id="PF10988">
    <property type="entry name" value="DUF2807"/>
    <property type="match status" value="1"/>
</dbReference>
<dbReference type="PANTHER" id="PTHR39200:SF1">
    <property type="entry name" value="AUTO-TRANSPORTER ADHESIN HEAD GIN DOMAIN-CONTAINING PROTEIN-RELATED"/>
    <property type="match status" value="1"/>
</dbReference>
<proteinExistence type="predicted"/>
<dbReference type="RefSeq" id="WP_112748890.1">
    <property type="nucleotide sequence ID" value="NZ_QMFY01000013.1"/>
</dbReference>
<dbReference type="OrthoDB" id="680270at2"/>
<sequence>MKKQLSLLSLALILCVTTLFAQNRETRSVGSFTKVSFRTPGKLYIRQGSSQKVEIEGKKDIVSQIETEVEGSKLVIGKKGKWSDWSWGSDDQITVYITVTKLEGLNVAGSGDAIGETKFTTDNVELSVSGSGSLKIDVAASGSMDANVSGSGNMDLKGSAKSLESDVSGSGGIDFTLAITDNADFAISGSGKIEGSGSAKYVKTSVTGSGKILCRDLVTNRCDVRISGSGDVEINVTNELDANITGSGTVTYKGNPSKVNSSATGSGKVSKF</sequence>
<feature type="domain" description="Putative auto-transporter adhesin head GIN" evidence="2">
    <location>
        <begin position="32"/>
        <end position="194"/>
    </location>
</feature>
<gene>
    <name evidence="3" type="ORF">DQQ10_21010</name>
</gene>
<dbReference type="EMBL" id="QMFY01000013">
    <property type="protein sequence ID" value="RAV99077.1"/>
    <property type="molecule type" value="Genomic_DNA"/>
</dbReference>
<dbReference type="Proteomes" id="UP000251889">
    <property type="component" value="Unassembled WGS sequence"/>
</dbReference>